<evidence type="ECO:0000259" key="1">
    <source>
        <dbReference type="PROSITE" id="PS50181"/>
    </source>
</evidence>
<dbReference type="InParanoid" id="G0NN11"/>
<dbReference type="PANTHER" id="PTHR23015">
    <property type="entry name" value="UNCHARACTERIZED C.ELEGANS PROTEIN"/>
    <property type="match status" value="1"/>
</dbReference>
<dbReference type="InterPro" id="IPR001810">
    <property type="entry name" value="F-box_dom"/>
</dbReference>
<dbReference type="Proteomes" id="UP000008068">
    <property type="component" value="Unassembled WGS sequence"/>
</dbReference>
<proteinExistence type="predicted"/>
<dbReference type="PROSITE" id="PS50181">
    <property type="entry name" value="FBOX"/>
    <property type="match status" value="1"/>
</dbReference>
<dbReference type="EMBL" id="GL379912">
    <property type="protein sequence ID" value="EGT34314.1"/>
    <property type="molecule type" value="Genomic_DNA"/>
</dbReference>
<feature type="domain" description="F-box" evidence="1">
    <location>
        <begin position="30"/>
        <end position="77"/>
    </location>
</feature>
<reference evidence="3" key="1">
    <citation type="submission" date="2011-07" db="EMBL/GenBank/DDBJ databases">
        <authorList>
            <consortium name="Caenorhabditis brenneri Sequencing and Analysis Consortium"/>
            <person name="Wilson R.K."/>
        </authorList>
    </citation>
    <scope>NUCLEOTIDE SEQUENCE [LARGE SCALE GENOMIC DNA]</scope>
    <source>
        <strain evidence="3">PB2801</strain>
    </source>
</reference>
<sequence length="350" mass="41832">MSYQEFEFWFMRFSRKEYDLNYDRSRDPVYREFSNLPDGVLSQIVDKVNPVDRFVLQKVSKPLRQFLSARNPGFQKIKISSDENRCTLIYDNTIINYYIPTYNMYSFFDTEEPEELRNLVRVNRSGSCEFMDKEARIEGDTSKIALHDLAMVVGNNKLRLEMFEFRSMTPEFMELIHQTFMTQSLKIQTDKLKFFIQDLKVMESLQFFDVKEEIILEFWTNWKTLPIDKIIGLPGIKDAKMLKVIMPYAIIPPDSILGLPRITIVIQQYQLRKMEVVEKLRNAILTSKSLEIFNIKWQYGRHEMDETNKLLFPNAVEDSRNPNVFYFTVPDTERTLEMRVVDHELYFRRR</sequence>
<dbReference type="AlphaFoldDB" id="G0NN11"/>
<dbReference type="Pfam" id="PF00646">
    <property type="entry name" value="F-box"/>
    <property type="match status" value="1"/>
</dbReference>
<gene>
    <name evidence="2" type="ORF">CAEBREN_17038</name>
</gene>
<dbReference type="GO" id="GO:0045087">
    <property type="term" value="P:innate immune response"/>
    <property type="evidence" value="ECO:0007669"/>
    <property type="project" value="TreeGrafter"/>
</dbReference>
<accession>G0NN11</accession>
<evidence type="ECO:0000313" key="2">
    <source>
        <dbReference type="EMBL" id="EGT34314.1"/>
    </source>
</evidence>
<keyword evidence="3" id="KW-1185">Reference proteome</keyword>
<name>G0NN11_CAEBE</name>
<dbReference type="InterPro" id="IPR040161">
    <property type="entry name" value="FB224"/>
</dbReference>
<dbReference type="SMART" id="SM00256">
    <property type="entry name" value="FBOX"/>
    <property type="match status" value="1"/>
</dbReference>
<organism evidence="3">
    <name type="scientific">Caenorhabditis brenneri</name>
    <name type="common">Nematode worm</name>
    <dbReference type="NCBI Taxonomy" id="135651"/>
    <lineage>
        <taxon>Eukaryota</taxon>
        <taxon>Metazoa</taxon>
        <taxon>Ecdysozoa</taxon>
        <taxon>Nematoda</taxon>
        <taxon>Chromadorea</taxon>
        <taxon>Rhabditida</taxon>
        <taxon>Rhabditina</taxon>
        <taxon>Rhabditomorpha</taxon>
        <taxon>Rhabditoidea</taxon>
        <taxon>Rhabditidae</taxon>
        <taxon>Peloderinae</taxon>
        <taxon>Caenorhabditis</taxon>
    </lineage>
</organism>
<dbReference type="OMA" id="ELCILEW"/>
<dbReference type="PANTHER" id="PTHR23015:SF4">
    <property type="entry name" value="DUF38 DOMAIN-CONTAINING PROTEIN-RELATED"/>
    <property type="match status" value="1"/>
</dbReference>
<protein>
    <recommendedName>
        <fullName evidence="1">F-box domain-containing protein</fullName>
    </recommendedName>
</protein>
<dbReference type="CDD" id="cd22150">
    <property type="entry name" value="F-box_CeFBXA-like"/>
    <property type="match status" value="1"/>
</dbReference>
<dbReference type="HOGENOM" id="CLU_792806_0_0_1"/>
<evidence type="ECO:0000313" key="3">
    <source>
        <dbReference type="Proteomes" id="UP000008068"/>
    </source>
</evidence>